<gene>
    <name evidence="5" type="ORF">GCM10010984_17530</name>
    <name evidence="6" type="ORF">SAMN05443634_105200</name>
</gene>
<dbReference type="SUPFAM" id="SSF46894">
    <property type="entry name" value="C-terminal effector domain of the bipartite response regulators"/>
    <property type="match status" value="1"/>
</dbReference>
<dbReference type="EMBL" id="FRBH01000005">
    <property type="protein sequence ID" value="SHL03708.1"/>
    <property type="molecule type" value="Genomic_DNA"/>
</dbReference>
<dbReference type="PRINTS" id="PR00038">
    <property type="entry name" value="HTHLUXR"/>
</dbReference>
<dbReference type="SMART" id="SM00421">
    <property type="entry name" value="HTH_LUXR"/>
    <property type="match status" value="1"/>
</dbReference>
<dbReference type="PANTHER" id="PTHR44688">
    <property type="entry name" value="DNA-BINDING TRANSCRIPTIONAL ACTIVATOR DEVR_DOSR"/>
    <property type="match status" value="1"/>
</dbReference>
<dbReference type="PANTHER" id="PTHR44688:SF16">
    <property type="entry name" value="DNA-BINDING TRANSCRIPTIONAL ACTIVATOR DEVR_DOSR"/>
    <property type="match status" value="1"/>
</dbReference>
<evidence type="ECO:0000313" key="6">
    <source>
        <dbReference type="EMBL" id="SHL03708.1"/>
    </source>
</evidence>
<evidence type="ECO:0000256" key="3">
    <source>
        <dbReference type="ARBA" id="ARBA00023163"/>
    </source>
</evidence>
<dbReference type="GO" id="GO:0003677">
    <property type="term" value="F:DNA binding"/>
    <property type="evidence" value="ECO:0007669"/>
    <property type="project" value="UniProtKB-KW"/>
</dbReference>
<dbReference type="Gene3D" id="1.10.10.10">
    <property type="entry name" value="Winged helix-like DNA-binding domain superfamily/Winged helix DNA-binding domain"/>
    <property type="match status" value="1"/>
</dbReference>
<reference evidence="7" key="2">
    <citation type="submission" date="2016-11" db="EMBL/GenBank/DDBJ databases">
        <authorList>
            <person name="Varghese N."/>
            <person name="Submissions S."/>
        </authorList>
    </citation>
    <scope>NUCLEOTIDE SEQUENCE [LARGE SCALE GENOMIC DNA]</scope>
    <source>
        <strain evidence="7">DSM 27989</strain>
    </source>
</reference>
<keyword evidence="3" id="KW-0804">Transcription</keyword>
<reference evidence="5" key="5">
    <citation type="submission" date="2024-05" db="EMBL/GenBank/DDBJ databases">
        <authorList>
            <person name="Sun Q."/>
            <person name="Zhou Y."/>
        </authorList>
    </citation>
    <scope>NUCLEOTIDE SEQUENCE</scope>
    <source>
        <strain evidence="5">CGMCC 1.12707</strain>
    </source>
</reference>
<sequence length="69" mass="7943">MEVELSPKEIQVARLLAKGLSHQEVADKIHRSKRTVESHVRSIYDKTSIKRRLGALTLWFIQSPYNIAV</sequence>
<keyword evidence="2" id="KW-0238">DNA-binding</keyword>
<dbReference type="Pfam" id="PF00196">
    <property type="entry name" value="GerE"/>
    <property type="match status" value="1"/>
</dbReference>
<evidence type="ECO:0000313" key="8">
    <source>
        <dbReference type="Proteomes" id="UP000650994"/>
    </source>
</evidence>
<dbReference type="RefSeq" id="WP_072931259.1">
    <property type="nucleotide sequence ID" value="NZ_BMFL01000011.1"/>
</dbReference>
<evidence type="ECO:0000313" key="7">
    <source>
        <dbReference type="Proteomes" id="UP000184120"/>
    </source>
</evidence>
<dbReference type="Proteomes" id="UP000184120">
    <property type="component" value="Unassembled WGS sequence"/>
</dbReference>
<dbReference type="CDD" id="cd06170">
    <property type="entry name" value="LuxR_C_like"/>
    <property type="match status" value="1"/>
</dbReference>
<dbReference type="Proteomes" id="UP000650994">
    <property type="component" value="Unassembled WGS sequence"/>
</dbReference>
<dbReference type="OrthoDB" id="965844at2"/>
<dbReference type="InterPro" id="IPR000792">
    <property type="entry name" value="Tscrpt_reg_LuxR_C"/>
</dbReference>
<reference evidence="8" key="4">
    <citation type="journal article" date="2019" name="Int. J. Syst. Evol. Microbiol.">
        <title>The Global Catalogue of Microorganisms (GCM) 10K type strain sequencing project: providing services to taxonomists for standard genome sequencing and annotation.</title>
        <authorList>
            <consortium name="The Broad Institute Genomics Platform"/>
            <consortium name="The Broad Institute Genome Sequencing Center for Infectious Disease"/>
            <person name="Wu L."/>
            <person name="Ma J."/>
        </authorList>
    </citation>
    <scope>NUCLEOTIDE SEQUENCE [LARGE SCALE GENOMIC DNA]</scope>
    <source>
        <strain evidence="8">CGMCC 1.12707</strain>
    </source>
</reference>
<keyword evidence="1" id="KW-0805">Transcription regulation</keyword>
<evidence type="ECO:0000256" key="2">
    <source>
        <dbReference type="ARBA" id="ARBA00023125"/>
    </source>
</evidence>
<keyword evidence="8" id="KW-1185">Reference proteome</keyword>
<dbReference type="InterPro" id="IPR016032">
    <property type="entry name" value="Sig_transdc_resp-reg_C-effctor"/>
</dbReference>
<name>A0A1M6XCS8_9FLAO</name>
<dbReference type="AlphaFoldDB" id="A0A1M6XCS8"/>
<feature type="domain" description="HTH luxR-type" evidence="4">
    <location>
        <begin position="1"/>
        <end position="63"/>
    </location>
</feature>
<evidence type="ECO:0000259" key="4">
    <source>
        <dbReference type="PROSITE" id="PS50043"/>
    </source>
</evidence>
<evidence type="ECO:0000313" key="5">
    <source>
        <dbReference type="EMBL" id="GGF00438.1"/>
    </source>
</evidence>
<reference evidence="5" key="1">
    <citation type="journal article" date="2014" name="Int. J. Syst. Evol. Microbiol.">
        <title>Complete genome of a new Firmicutes species belonging to the dominant human colonic microbiota ('Ruminococcus bicirculans') reveals two chromosomes and a selective capacity to utilize plant glucans.</title>
        <authorList>
            <consortium name="NISC Comparative Sequencing Program"/>
            <person name="Wegmann U."/>
            <person name="Louis P."/>
            <person name="Goesmann A."/>
            <person name="Henrissat B."/>
            <person name="Duncan S.H."/>
            <person name="Flint H.J."/>
        </authorList>
    </citation>
    <scope>NUCLEOTIDE SEQUENCE</scope>
    <source>
        <strain evidence="5">CGMCC 1.12707</strain>
    </source>
</reference>
<dbReference type="EMBL" id="BMFL01000011">
    <property type="protein sequence ID" value="GGF00438.1"/>
    <property type="molecule type" value="Genomic_DNA"/>
</dbReference>
<dbReference type="GO" id="GO:0006355">
    <property type="term" value="P:regulation of DNA-templated transcription"/>
    <property type="evidence" value="ECO:0007669"/>
    <property type="project" value="InterPro"/>
</dbReference>
<evidence type="ECO:0000256" key="1">
    <source>
        <dbReference type="ARBA" id="ARBA00023015"/>
    </source>
</evidence>
<reference evidence="6" key="3">
    <citation type="submission" date="2016-11" db="EMBL/GenBank/DDBJ databases">
        <authorList>
            <person name="Jaros S."/>
            <person name="Januszkiewicz K."/>
            <person name="Wedrychowicz H."/>
        </authorList>
    </citation>
    <scope>NUCLEOTIDE SEQUENCE [LARGE SCALE GENOMIC DNA]</scope>
    <source>
        <strain evidence="6">DSM 27989</strain>
    </source>
</reference>
<dbReference type="InterPro" id="IPR036388">
    <property type="entry name" value="WH-like_DNA-bd_sf"/>
</dbReference>
<proteinExistence type="predicted"/>
<dbReference type="PROSITE" id="PS50043">
    <property type="entry name" value="HTH_LUXR_2"/>
    <property type="match status" value="1"/>
</dbReference>
<protein>
    <submittedName>
        <fullName evidence="6">Regulatory protein, luxR family</fullName>
    </submittedName>
</protein>
<organism evidence="6 7">
    <name type="scientific">Chishuiella changwenlii</name>
    <dbReference type="NCBI Taxonomy" id="1434701"/>
    <lineage>
        <taxon>Bacteria</taxon>
        <taxon>Pseudomonadati</taxon>
        <taxon>Bacteroidota</taxon>
        <taxon>Flavobacteriia</taxon>
        <taxon>Flavobacteriales</taxon>
        <taxon>Weeksellaceae</taxon>
        <taxon>Chishuiella</taxon>
    </lineage>
</organism>
<dbReference type="STRING" id="1434701.SAMN05443634_105200"/>
<accession>A0A1M6XCS8</accession>